<evidence type="ECO:0000256" key="10">
    <source>
        <dbReference type="ARBA" id="ARBA00031449"/>
    </source>
</evidence>
<protein>
    <recommendedName>
        <fullName evidence="6">6-carboxy-5,6,7,8-tetrahydropterin synthase</fullName>
        <ecNumber evidence="5">4.1.2.50</ecNumber>
    </recommendedName>
    <alternativeName>
        <fullName evidence="10">Queuosine biosynthesis protein QueD</fullName>
    </alternativeName>
</protein>
<dbReference type="GO" id="GO:0070497">
    <property type="term" value="F:6-carboxytetrahydropterin synthase activity"/>
    <property type="evidence" value="ECO:0007669"/>
    <property type="project" value="UniProtKB-EC"/>
</dbReference>
<dbReference type="Proteomes" id="UP000249577">
    <property type="component" value="Unassembled WGS sequence"/>
</dbReference>
<comment type="pathway">
    <text evidence="3">Purine metabolism; 7-cyano-7-deazaguanine biosynthesis.</text>
</comment>
<reference evidence="12 13" key="1">
    <citation type="submission" date="2017-08" db="EMBL/GenBank/DDBJ databases">
        <title>Infants hospitalized years apart are colonized by the same room-sourced microbial strains.</title>
        <authorList>
            <person name="Brooks B."/>
            <person name="Olm M.R."/>
            <person name="Firek B.A."/>
            <person name="Baker R."/>
            <person name="Thomas B.C."/>
            <person name="Morowitz M.J."/>
            <person name="Banfield J.F."/>
        </authorList>
    </citation>
    <scope>NUCLEOTIDE SEQUENCE [LARGE SCALE GENOMIC DNA]</scope>
    <source>
        <strain evidence="12">S2_005_003_R2_43</strain>
    </source>
</reference>
<evidence type="ECO:0000256" key="4">
    <source>
        <dbReference type="ARBA" id="ARBA00008900"/>
    </source>
</evidence>
<comment type="similarity">
    <text evidence="4">Belongs to the PTPS family. QueD subfamily.</text>
</comment>
<dbReference type="GO" id="GO:0046872">
    <property type="term" value="F:metal ion binding"/>
    <property type="evidence" value="ECO:0007669"/>
    <property type="project" value="UniProtKB-KW"/>
</dbReference>
<evidence type="ECO:0000256" key="1">
    <source>
        <dbReference type="ARBA" id="ARBA00001947"/>
    </source>
</evidence>
<dbReference type="SUPFAM" id="SSF55620">
    <property type="entry name" value="Tetrahydrobiopterin biosynthesis enzymes-like"/>
    <property type="match status" value="1"/>
</dbReference>
<dbReference type="InterPro" id="IPR038418">
    <property type="entry name" value="6-PTP_synth/QueD_sf"/>
</dbReference>
<keyword evidence="8" id="KW-0862">Zinc</keyword>
<evidence type="ECO:0000313" key="13">
    <source>
        <dbReference type="Proteomes" id="UP000249577"/>
    </source>
</evidence>
<sequence length="139" mass="15119">MYAVEVRDRIMIAHSLKGDVFGPAQKLHGATFVVDVAFFRRELDPDSIVVDIGRATEALSEALKPLNYANLDEVEELKGRLTTTEFLSRLIFDRMAGALAEGRLGPHAGGVETIRVTLQESDVARAWFEGPVGKGAAHG</sequence>
<comment type="cofactor">
    <cofactor evidence="1">
        <name>Zn(2+)</name>
        <dbReference type="ChEBI" id="CHEBI:29105"/>
    </cofactor>
</comment>
<dbReference type="Pfam" id="PF01242">
    <property type="entry name" value="PTPS"/>
    <property type="match status" value="1"/>
</dbReference>
<evidence type="ECO:0000256" key="9">
    <source>
        <dbReference type="ARBA" id="ARBA00023239"/>
    </source>
</evidence>
<dbReference type="EMBL" id="QFPN01000007">
    <property type="protein sequence ID" value="PZQ13598.1"/>
    <property type="molecule type" value="Genomic_DNA"/>
</dbReference>
<dbReference type="InterPro" id="IPR007115">
    <property type="entry name" value="6-PTP_synth/QueD"/>
</dbReference>
<comment type="catalytic activity">
    <reaction evidence="11">
        <text>7,8-dihydroneopterin 3'-triphosphate + H2O = 6-carboxy-5,6,7,8-tetrahydropterin + triphosphate + acetaldehyde + 2 H(+)</text>
        <dbReference type="Rhea" id="RHEA:27966"/>
        <dbReference type="ChEBI" id="CHEBI:15343"/>
        <dbReference type="ChEBI" id="CHEBI:15377"/>
        <dbReference type="ChEBI" id="CHEBI:15378"/>
        <dbReference type="ChEBI" id="CHEBI:18036"/>
        <dbReference type="ChEBI" id="CHEBI:58462"/>
        <dbReference type="ChEBI" id="CHEBI:61032"/>
        <dbReference type="EC" id="4.1.2.50"/>
    </reaction>
</comment>
<dbReference type="UniPathway" id="UPA00391"/>
<keyword evidence="7" id="KW-0479">Metal-binding</keyword>
<evidence type="ECO:0000313" key="12">
    <source>
        <dbReference type="EMBL" id="PZQ13598.1"/>
    </source>
</evidence>
<accession>A0A2W5KDU0</accession>
<evidence type="ECO:0000256" key="3">
    <source>
        <dbReference type="ARBA" id="ARBA00005061"/>
    </source>
</evidence>
<comment type="caution">
    <text evidence="12">The sequence shown here is derived from an EMBL/GenBank/DDBJ whole genome shotgun (WGS) entry which is preliminary data.</text>
</comment>
<keyword evidence="9" id="KW-0456">Lyase</keyword>
<evidence type="ECO:0000256" key="5">
    <source>
        <dbReference type="ARBA" id="ARBA00012982"/>
    </source>
</evidence>
<dbReference type="EC" id="4.1.2.50" evidence="5"/>
<organism evidence="12 13">
    <name type="scientific">Ancylobacter novellus</name>
    <name type="common">Thiobacillus novellus</name>
    <dbReference type="NCBI Taxonomy" id="921"/>
    <lineage>
        <taxon>Bacteria</taxon>
        <taxon>Pseudomonadati</taxon>
        <taxon>Pseudomonadota</taxon>
        <taxon>Alphaproteobacteria</taxon>
        <taxon>Hyphomicrobiales</taxon>
        <taxon>Xanthobacteraceae</taxon>
        <taxon>Ancylobacter</taxon>
    </lineage>
</organism>
<name>A0A2W5KDU0_ANCNO</name>
<proteinExistence type="inferred from homology"/>
<evidence type="ECO:0000256" key="6">
    <source>
        <dbReference type="ARBA" id="ARBA00018141"/>
    </source>
</evidence>
<evidence type="ECO:0000256" key="8">
    <source>
        <dbReference type="ARBA" id="ARBA00022833"/>
    </source>
</evidence>
<evidence type="ECO:0000256" key="2">
    <source>
        <dbReference type="ARBA" id="ARBA00002285"/>
    </source>
</evidence>
<comment type="function">
    <text evidence="2">Catalyzes the conversion of 7,8-dihydroneopterin triphosphate (H2NTP) to 6-carboxy-5,6,7,8-tetrahydropterin (CPH4) and acetaldehyde.</text>
</comment>
<evidence type="ECO:0000256" key="11">
    <source>
        <dbReference type="ARBA" id="ARBA00048807"/>
    </source>
</evidence>
<gene>
    <name evidence="12" type="ORF">DI565_13730</name>
</gene>
<dbReference type="PANTHER" id="PTHR12589:SF7">
    <property type="entry name" value="6-PYRUVOYL TETRAHYDROBIOPTERIN SYNTHASE"/>
    <property type="match status" value="1"/>
</dbReference>
<dbReference type="Gene3D" id="3.30.479.10">
    <property type="entry name" value="6-pyruvoyl tetrahydropterin synthase/QueD"/>
    <property type="match status" value="1"/>
</dbReference>
<dbReference type="PANTHER" id="PTHR12589">
    <property type="entry name" value="PYRUVOYL TETRAHYDROBIOPTERIN SYNTHASE"/>
    <property type="match status" value="1"/>
</dbReference>
<dbReference type="AlphaFoldDB" id="A0A2W5KDU0"/>
<evidence type="ECO:0000256" key="7">
    <source>
        <dbReference type="ARBA" id="ARBA00022723"/>
    </source>
</evidence>